<evidence type="ECO:0000313" key="2">
    <source>
        <dbReference type="EMBL" id="MBE9238339.1"/>
    </source>
</evidence>
<name>A0ABR9VIK2_9CYAN</name>
<organism evidence="2 3">
    <name type="scientific">Sphaerospermopsis aphanizomenoides LEGE 00250</name>
    <dbReference type="NCBI Taxonomy" id="2777972"/>
    <lineage>
        <taxon>Bacteria</taxon>
        <taxon>Bacillati</taxon>
        <taxon>Cyanobacteriota</taxon>
        <taxon>Cyanophyceae</taxon>
        <taxon>Nostocales</taxon>
        <taxon>Aphanizomenonaceae</taxon>
        <taxon>Sphaerospermopsis</taxon>
        <taxon>Sphaerospermopsis aphanizomenoides</taxon>
    </lineage>
</organism>
<sequence length="58" mass="6509">MSINNILRLVIRNNTTHYPLLLTPQSPVTSHLSPVTSPQSPVTSHQSPPHLLDRKFLI</sequence>
<evidence type="ECO:0000256" key="1">
    <source>
        <dbReference type="SAM" id="MobiDB-lite"/>
    </source>
</evidence>
<protein>
    <submittedName>
        <fullName evidence="2">Uncharacterized protein</fullName>
    </submittedName>
</protein>
<evidence type="ECO:0000313" key="3">
    <source>
        <dbReference type="Proteomes" id="UP000606776"/>
    </source>
</evidence>
<gene>
    <name evidence="2" type="ORF">IQ227_20515</name>
</gene>
<dbReference type="Proteomes" id="UP000606776">
    <property type="component" value="Unassembled WGS sequence"/>
</dbReference>
<proteinExistence type="predicted"/>
<reference evidence="2 3" key="1">
    <citation type="submission" date="2020-10" db="EMBL/GenBank/DDBJ databases">
        <authorList>
            <person name="Castelo-Branco R."/>
            <person name="Eusebio N."/>
            <person name="Adriana R."/>
            <person name="Vieira A."/>
            <person name="Brugerolle De Fraissinette N."/>
            <person name="Rezende De Castro R."/>
            <person name="Schneider M.P."/>
            <person name="Vasconcelos V."/>
            <person name="Leao P.N."/>
        </authorList>
    </citation>
    <scope>NUCLEOTIDE SEQUENCE [LARGE SCALE GENOMIC DNA]</scope>
    <source>
        <strain evidence="2 3">LEGE 00250</strain>
    </source>
</reference>
<feature type="region of interest" description="Disordered" evidence="1">
    <location>
        <begin position="25"/>
        <end position="48"/>
    </location>
</feature>
<comment type="caution">
    <text evidence="2">The sequence shown here is derived from an EMBL/GenBank/DDBJ whole genome shotgun (WGS) entry which is preliminary data.</text>
</comment>
<dbReference type="EMBL" id="JADEWB010000162">
    <property type="protein sequence ID" value="MBE9238339.1"/>
    <property type="molecule type" value="Genomic_DNA"/>
</dbReference>
<feature type="compositionally biased region" description="Low complexity" evidence="1">
    <location>
        <begin position="33"/>
        <end position="44"/>
    </location>
</feature>
<accession>A0ABR9VIK2</accession>
<keyword evidence="3" id="KW-1185">Reference proteome</keyword>